<evidence type="ECO:0000313" key="2">
    <source>
        <dbReference type="Proteomes" id="UP000790377"/>
    </source>
</evidence>
<comment type="caution">
    <text evidence="1">The sequence shown here is derived from an EMBL/GenBank/DDBJ whole genome shotgun (WGS) entry which is preliminary data.</text>
</comment>
<accession>A0ACB7ZRL5</accession>
<name>A0ACB7ZRL5_9AGAM</name>
<reference evidence="1" key="1">
    <citation type="journal article" date="2021" name="New Phytol.">
        <title>Evolutionary innovations through gain and loss of genes in the ectomycorrhizal Boletales.</title>
        <authorList>
            <person name="Wu G."/>
            <person name="Miyauchi S."/>
            <person name="Morin E."/>
            <person name="Kuo A."/>
            <person name="Drula E."/>
            <person name="Varga T."/>
            <person name="Kohler A."/>
            <person name="Feng B."/>
            <person name="Cao Y."/>
            <person name="Lipzen A."/>
            <person name="Daum C."/>
            <person name="Hundley H."/>
            <person name="Pangilinan J."/>
            <person name="Johnson J."/>
            <person name="Barry K."/>
            <person name="LaButti K."/>
            <person name="Ng V."/>
            <person name="Ahrendt S."/>
            <person name="Min B."/>
            <person name="Choi I.G."/>
            <person name="Park H."/>
            <person name="Plett J.M."/>
            <person name="Magnuson J."/>
            <person name="Spatafora J.W."/>
            <person name="Nagy L.G."/>
            <person name="Henrissat B."/>
            <person name="Grigoriev I.V."/>
            <person name="Yang Z.L."/>
            <person name="Xu J."/>
            <person name="Martin F.M."/>
        </authorList>
    </citation>
    <scope>NUCLEOTIDE SEQUENCE</scope>
    <source>
        <strain evidence="1">ATCC 28755</strain>
    </source>
</reference>
<dbReference type="Proteomes" id="UP000790377">
    <property type="component" value="Unassembled WGS sequence"/>
</dbReference>
<proteinExistence type="predicted"/>
<organism evidence="1 2">
    <name type="scientific">Hygrophoropsis aurantiaca</name>
    <dbReference type="NCBI Taxonomy" id="72124"/>
    <lineage>
        <taxon>Eukaryota</taxon>
        <taxon>Fungi</taxon>
        <taxon>Dikarya</taxon>
        <taxon>Basidiomycota</taxon>
        <taxon>Agaricomycotina</taxon>
        <taxon>Agaricomycetes</taxon>
        <taxon>Agaricomycetidae</taxon>
        <taxon>Boletales</taxon>
        <taxon>Coniophorineae</taxon>
        <taxon>Hygrophoropsidaceae</taxon>
        <taxon>Hygrophoropsis</taxon>
    </lineage>
</organism>
<protein>
    <submittedName>
        <fullName evidence="1">Uncharacterized protein</fullName>
    </submittedName>
</protein>
<evidence type="ECO:0000313" key="1">
    <source>
        <dbReference type="EMBL" id="KAH7903337.1"/>
    </source>
</evidence>
<gene>
    <name evidence="1" type="ORF">BJ138DRAFT_1168266</name>
</gene>
<sequence>MHRSLLIEDIQHSIFTQISSKRSLNALARTCQAFTKTALDFQWRDLDEFTRLIECMPHDLWSREFKYKDSIDDHVIEGYTFTLLRPISSSDWVIFKKYSHRVRSLQGSAFMDDACILAFGLSSAPIPLLPNLKSLTWIIWSDLELLTVSRLLSPSLTTLEIELTRSPGSARQQFLPMHEIRSSLRHLAEVEDPAKNDADNVLSAIKRSLHELQNLSTIIWNELGSEGILWLVRLPALRHVTFDIPVDFAEYIELYGLEITHESGASVTTFLNYFDFQLLQNICIVSPQPSAATGTQAFYTALASSLSRESIRNISIFDEYCTATSDPAGFNPIGIHELRPLLRFDGLQNMTLGFQRSILLDDATRWHSSSCITPPAFITLLERCPKLKWVTLPLDFSTVGSQDVDFDPLSIDALRIQDRKGARAELTDLWLGPSGIPHPHAAARFLDALLPITARITMDSGWEEVLEQSFYQTIQCMATLDPRRRESLQV</sequence>
<keyword evidence="2" id="KW-1185">Reference proteome</keyword>
<dbReference type="EMBL" id="MU269039">
    <property type="protein sequence ID" value="KAH7903337.1"/>
    <property type="molecule type" value="Genomic_DNA"/>
</dbReference>